<protein>
    <submittedName>
        <fullName evidence="1">Uncharacterized protein</fullName>
    </submittedName>
</protein>
<sequence>MAPFGGAGKGRATSAAICFQFSLYETTITGFGRAFSGADSKGGYD</sequence>
<reference evidence="6" key="1">
    <citation type="submission" date="2017-03" db="EMBL/GenBank/DDBJ databases">
        <authorList>
            <person name="Monnet C."/>
        </authorList>
    </citation>
    <scope>NUCLEOTIDE SEQUENCE [LARGE SCALE GENOMIC DNA]</scope>
    <source>
        <strain evidence="6">ATCC 9175</strain>
    </source>
</reference>
<proteinExistence type="predicted"/>
<gene>
    <name evidence="2" type="ORF">BAUR9175_00757</name>
    <name evidence="1" type="ORF">BAURA63_00186</name>
    <name evidence="3" type="ORF">BAURA86_00927</name>
</gene>
<evidence type="ECO:0000313" key="1">
    <source>
        <dbReference type="EMBL" id="SMX63082.1"/>
    </source>
</evidence>
<dbReference type="EMBL" id="FXZB01000004">
    <property type="protein sequence ID" value="SMX68654.1"/>
    <property type="molecule type" value="Genomic_DNA"/>
</dbReference>
<reference evidence="4 5" key="2">
    <citation type="submission" date="2017-03" db="EMBL/GenBank/DDBJ databases">
        <authorList>
            <person name="Afonso C.L."/>
            <person name="Miller P.J."/>
            <person name="Scott M.A."/>
            <person name="Spackman E."/>
            <person name="Goraichik I."/>
            <person name="Dimitrov K.M."/>
            <person name="Suarez D.L."/>
            <person name="Swayne D.E."/>
        </authorList>
    </citation>
    <scope>NUCLEOTIDE SEQUENCE [LARGE SCALE GENOMIC DNA]</scope>
    <source>
        <strain evidence="1">6</strain>
        <strain evidence="5">6(3)</strain>
        <strain evidence="3">8</strain>
        <strain evidence="4">8(6)</strain>
        <strain evidence="2">ATCC 9175</strain>
    </source>
</reference>
<dbReference type="Proteomes" id="UP000234327">
    <property type="component" value="Unassembled WGS sequence"/>
</dbReference>
<evidence type="ECO:0000313" key="4">
    <source>
        <dbReference type="Proteomes" id="UP000234300"/>
    </source>
</evidence>
<keyword evidence="6" id="KW-1185">Reference proteome</keyword>
<evidence type="ECO:0000313" key="5">
    <source>
        <dbReference type="Proteomes" id="UP000234327"/>
    </source>
</evidence>
<name>A0A2H1HJH9_BREAU</name>
<evidence type="ECO:0000313" key="3">
    <source>
        <dbReference type="EMBL" id="SMX78066.1"/>
    </source>
</evidence>
<organism evidence="1 5">
    <name type="scientific">Brevibacterium aurantiacum</name>
    <dbReference type="NCBI Taxonomy" id="273384"/>
    <lineage>
        <taxon>Bacteria</taxon>
        <taxon>Bacillati</taxon>
        <taxon>Actinomycetota</taxon>
        <taxon>Actinomycetes</taxon>
        <taxon>Micrococcales</taxon>
        <taxon>Brevibacteriaceae</taxon>
        <taxon>Brevibacterium</taxon>
    </lineage>
</organism>
<dbReference type="EMBL" id="FXYZ01000001">
    <property type="protein sequence ID" value="SMX63082.1"/>
    <property type="molecule type" value="Genomic_DNA"/>
</dbReference>
<evidence type="ECO:0000313" key="2">
    <source>
        <dbReference type="EMBL" id="SMX68654.1"/>
    </source>
</evidence>
<dbReference type="AlphaFoldDB" id="A0A2H1HJH9"/>
<dbReference type="Proteomes" id="UP000234300">
    <property type="component" value="Unassembled WGS sequence"/>
</dbReference>
<dbReference type="EMBL" id="FXZI01000002">
    <property type="protein sequence ID" value="SMX78066.1"/>
    <property type="molecule type" value="Genomic_DNA"/>
</dbReference>
<accession>A0A2H1HJH9</accession>
<evidence type="ECO:0000313" key="6">
    <source>
        <dbReference type="Proteomes" id="UP000234525"/>
    </source>
</evidence>
<dbReference type="Proteomes" id="UP000234525">
    <property type="component" value="Unassembled WGS sequence"/>
</dbReference>